<dbReference type="GO" id="GO:0046872">
    <property type="term" value="F:metal ion binding"/>
    <property type="evidence" value="ECO:0007669"/>
    <property type="project" value="UniProtKB-KW"/>
</dbReference>
<evidence type="ECO:0000256" key="7">
    <source>
        <dbReference type="ARBA" id="ARBA00022837"/>
    </source>
</evidence>
<feature type="domain" description="Fucolectin tachylectin-4 pentraxin-1" evidence="12">
    <location>
        <begin position="976"/>
        <end position="1113"/>
    </location>
</feature>
<dbReference type="InterPro" id="IPR056619">
    <property type="entry name" value="C8-3_MUC4"/>
</dbReference>
<dbReference type="InterPro" id="IPR008979">
    <property type="entry name" value="Galactose-bd-like_sf"/>
</dbReference>
<protein>
    <recommendedName>
        <fullName evidence="12">Fucolectin tachylectin-4 pentraxin-1 domain-containing protein</fullName>
    </recommendedName>
</protein>
<dbReference type="InterPro" id="IPR051941">
    <property type="entry name" value="BG_Antigen-Binding_Lectin"/>
</dbReference>
<evidence type="ECO:0000256" key="10">
    <source>
        <dbReference type="SAM" id="MobiDB-lite"/>
    </source>
</evidence>
<keyword evidence="11" id="KW-0812">Transmembrane</keyword>
<comment type="caution">
    <text evidence="13">The sequence shown here is derived from an EMBL/GenBank/DDBJ whole genome shotgun (WGS) entry which is preliminary data.</text>
</comment>
<feature type="domain" description="Fucolectin tachylectin-4 pentraxin-1" evidence="12">
    <location>
        <begin position="555"/>
        <end position="699"/>
    </location>
</feature>
<feature type="domain" description="Fucolectin tachylectin-4 pentraxin-1" evidence="12">
    <location>
        <begin position="1114"/>
        <end position="1243"/>
    </location>
</feature>
<evidence type="ECO:0000313" key="13">
    <source>
        <dbReference type="EMBL" id="KAK2177405.1"/>
    </source>
</evidence>
<dbReference type="InterPro" id="IPR006585">
    <property type="entry name" value="FTP1"/>
</dbReference>
<dbReference type="SMART" id="SM00607">
    <property type="entry name" value="FTP"/>
    <property type="match status" value="6"/>
</dbReference>
<feature type="region of interest" description="Disordered" evidence="10">
    <location>
        <begin position="410"/>
        <end position="514"/>
    </location>
</feature>
<gene>
    <name evidence="13" type="ORF">NP493_600g01009</name>
</gene>
<dbReference type="Proteomes" id="UP001209878">
    <property type="component" value="Unassembled WGS sequence"/>
</dbReference>
<evidence type="ECO:0000313" key="14">
    <source>
        <dbReference type="Proteomes" id="UP001209878"/>
    </source>
</evidence>
<sequence length="1681" mass="186003">MKKGETKRFECPPRTIGNEVVIEQYLSGTALSLCEVEVYAKLVFGKADMTKNLALGRPTDQLSTLGTFDSSKAVDGNSDGVLAHGSCSHTAEHNPAFWQVDLQGVYDIGEVVMTLLREIYQLVSNNREPDIKLNAAQYKKAMQSSTSSSIYGATKAVDVNMNTCSYTRSTPAAWWQVDLQATFKIEAVLITTPPIRANNVAFHKPTNQSSTEGLYASSVAVDGNRDNDLDHGSCSRTQYRNNAVWSVELQAVYIVSEVVITSRSDCCLKPVSPLVNVARGKRTFQTSTRSSYSSSKAVDGNRANVLQNCAQTTYSPDKFQEWNVDLVDFYKIKEIVITIRGDCCVRSKVDIKTNVARGKPTTQSSTLGAFDSSKAVDGNSGGVLAHGSCSHTAKPKPTFWQVDLQGVYDIGEGGGERETDRGRQRQTEADRGRQRQTEADRGRQRQTEAEADRGRQRQTEAERQRDRETGRQRDRERQREAERQSDRGREGGGEGERGERERDGGRQLGRDRWKRNGRSLPNRWWMVDLESVYDIKTVMILNRKNCCDYYEPDVGFNVAIQHPTKQSSTSNAHFSSKAVDGLSYTVPTRCTQTNLAVGNWWQVELDAVYLIQEVAITNTIESDSLYLQNVIVEALMTYPPTRLTCAEVYNVINRGETRRIRCGQGVAGSVVSVRQLGTIPTILSLCEVKVYGTHMMHYTPFTVNLARGKLVNAIHGDYIGSLDGSHCMKTKPSVGSWLQVDLEAVYDIKLMVLLNRRGCCEYQETRTNLALGRPTRQSSIRDRTLPSSKAVDGMSYNGTDHSSCTKTGSGFGVWWEVDLGAVYEIQEVVITSTNNDTTMHDITVDLSPVENSSTSRCGLARGVANPGDVKHVRCDEGNEGRFVTVTSPGHQQVMSLHEVQVYGEKEQAFTKTVISAVGLPQQCAVITYGQWNMGEKNVFVCKPDVVGERIEIRMYGSKVKLELCEVEVKGIPVTWRGNVAFGRHTKQSSTRGEFSSDRAVDGNMEKGSCSQTTGKEAPWWRVVLDGVYDIKMVAIRACQGSVPLTKFKIDISNPNPTRTCARVTSGNTDTTNTLFIPCSPVVQGSIVKIGILNNEHRVLSIGEFLVFGTRQIAKHNLALKKSSQQSSTYKRTYPSSRAVDGNKKGGYCAQTSGTDVPWWQVELTAVNVIQEVEGDDRNHFVIEVFRPNPVQTCAVVTRALRSGHTKVPCRPGVIGSIVKIKMTGIKNRKLALREVAVFGIPVDFQNVALNKSARQSSTSNHKVAAAALDSGAICAETIKSDNPWWRVELRGVYYVNQLVITSRQGVGVYVANLAVGKMAVQSSTIAPASRATDGSTRTDFQGHSCARTRSQKNPSLQVDLAADYEIVQVVITNRGDCCAPQLHDVIIDVSMSGDGAFSQSCAVVKGHLLLGETRHIPCVAGVKGRFVNITVPGPNETLSVCEVQVYGTTDSFPGLIGTEFDSRFSSKSNGPVVSNDMIEQSRIKQQRHSLFKNGLSSETTDVTLRSNQRKITTQKLCGDVQECSHDYLATHNIELARASLYYNATFGNDKTSVYWVWKMQLHCSVQMERWNGVVVDIYATCTVLRPKCLQLMGPYEFGLLLVISLIASTPTLLMQLAVCHRMSRLRDGTMALARTSGHVLANLDNMAVFWSRRKQLELRKTLQLDVYLQIHQPMADRKSEW</sequence>
<comment type="subcellular location">
    <subcellularLocation>
        <location evidence="2">Membrane</location>
    </subcellularLocation>
</comment>
<feature type="domain" description="Fucolectin tachylectin-4 pentraxin-1" evidence="12">
    <location>
        <begin position="1310"/>
        <end position="1453"/>
    </location>
</feature>
<dbReference type="EMBL" id="JAODUO010000599">
    <property type="protein sequence ID" value="KAK2177405.1"/>
    <property type="molecule type" value="Genomic_DNA"/>
</dbReference>
<feature type="domain" description="Fucolectin tachylectin-4 pentraxin-1" evidence="12">
    <location>
        <begin position="766"/>
        <end position="910"/>
    </location>
</feature>
<keyword evidence="9" id="KW-1015">Disulfide bond</keyword>
<feature type="compositionally biased region" description="Basic and acidic residues" evidence="10">
    <location>
        <begin position="994"/>
        <end position="1004"/>
    </location>
</feature>
<dbReference type="GO" id="GO:0001868">
    <property type="term" value="P:regulation of complement activation, lectin pathway"/>
    <property type="evidence" value="ECO:0007669"/>
    <property type="project" value="UniProtKB-ARBA"/>
</dbReference>
<evidence type="ECO:0000256" key="11">
    <source>
        <dbReference type="SAM" id="Phobius"/>
    </source>
</evidence>
<dbReference type="PANTHER" id="PTHR45713">
    <property type="entry name" value="FTP DOMAIN-CONTAINING PROTEIN"/>
    <property type="match status" value="1"/>
</dbReference>
<keyword evidence="14" id="KW-1185">Reference proteome</keyword>
<evidence type="ECO:0000256" key="3">
    <source>
        <dbReference type="ARBA" id="ARBA00010147"/>
    </source>
</evidence>
<evidence type="ECO:0000256" key="8">
    <source>
        <dbReference type="ARBA" id="ARBA00023136"/>
    </source>
</evidence>
<feature type="region of interest" description="Disordered" evidence="10">
    <location>
        <begin position="986"/>
        <end position="1012"/>
    </location>
</feature>
<evidence type="ECO:0000256" key="4">
    <source>
        <dbReference type="ARBA" id="ARBA00011233"/>
    </source>
</evidence>
<accession>A0AAD9KUZ7</accession>
<dbReference type="GO" id="GO:0042806">
    <property type="term" value="F:fucose binding"/>
    <property type="evidence" value="ECO:0007669"/>
    <property type="project" value="UniProtKB-ARBA"/>
</dbReference>
<evidence type="ECO:0000256" key="5">
    <source>
        <dbReference type="ARBA" id="ARBA00022723"/>
    </source>
</evidence>
<name>A0AAD9KUZ7_RIDPI</name>
<keyword evidence="5" id="KW-0479">Metal-binding</keyword>
<evidence type="ECO:0000256" key="2">
    <source>
        <dbReference type="ARBA" id="ARBA00004370"/>
    </source>
</evidence>
<reference evidence="13" key="1">
    <citation type="journal article" date="2023" name="Mol. Biol. Evol.">
        <title>Third-Generation Sequencing Reveals the Adaptive Role of the Epigenome in Three Deep-Sea Polychaetes.</title>
        <authorList>
            <person name="Perez M."/>
            <person name="Aroh O."/>
            <person name="Sun Y."/>
            <person name="Lan Y."/>
            <person name="Juniper S.K."/>
            <person name="Young C.R."/>
            <person name="Angers B."/>
            <person name="Qian P.Y."/>
        </authorList>
    </citation>
    <scope>NUCLEOTIDE SEQUENCE</scope>
    <source>
        <strain evidence="13">R07B-5</strain>
    </source>
</reference>
<dbReference type="PANTHER" id="PTHR45713:SF20">
    <property type="entry name" value="FUCOLECTIN TACHYLECTIN-4 PENTRAXIN-1 DOMAIN-CONTAINING PROTEIN"/>
    <property type="match status" value="1"/>
</dbReference>
<dbReference type="GO" id="GO:0016020">
    <property type="term" value="C:membrane"/>
    <property type="evidence" value="ECO:0007669"/>
    <property type="project" value="UniProtKB-SubCell"/>
</dbReference>
<proteinExistence type="inferred from homology"/>
<dbReference type="Gene3D" id="2.60.120.260">
    <property type="entry name" value="Galactose-binding domain-like"/>
    <property type="match status" value="13"/>
</dbReference>
<feature type="compositionally biased region" description="Basic and acidic residues" evidence="10">
    <location>
        <begin position="414"/>
        <end position="511"/>
    </location>
</feature>
<dbReference type="GO" id="GO:0010185">
    <property type="term" value="P:regulation of cellular defense response"/>
    <property type="evidence" value="ECO:0007669"/>
    <property type="project" value="UniProtKB-ARBA"/>
</dbReference>
<feature type="domain" description="Fucolectin tachylectin-4 pentraxin-1" evidence="12">
    <location>
        <begin position="197"/>
        <end position="325"/>
    </location>
</feature>
<dbReference type="SUPFAM" id="SSF49785">
    <property type="entry name" value="Galactose-binding domain-like"/>
    <property type="match status" value="13"/>
</dbReference>
<keyword evidence="11" id="KW-1133">Transmembrane helix</keyword>
<comment type="similarity">
    <text evidence="3">Belongs to the fucolectin family.</text>
</comment>
<keyword evidence="8 11" id="KW-0472">Membrane</keyword>
<evidence type="ECO:0000259" key="12">
    <source>
        <dbReference type="SMART" id="SM00607"/>
    </source>
</evidence>
<feature type="transmembrane region" description="Helical" evidence="11">
    <location>
        <begin position="1597"/>
        <end position="1618"/>
    </location>
</feature>
<comment type="subunit">
    <text evidence="4">Homotrimer.</text>
</comment>
<dbReference type="Pfam" id="PF23263">
    <property type="entry name" value="C8-3_MUC4"/>
    <property type="match status" value="1"/>
</dbReference>
<evidence type="ECO:0000256" key="6">
    <source>
        <dbReference type="ARBA" id="ARBA00022734"/>
    </source>
</evidence>
<dbReference type="Pfam" id="PF22633">
    <property type="entry name" value="F5_F8_type_C_2"/>
    <property type="match status" value="5"/>
</dbReference>
<keyword evidence="7" id="KW-0106">Calcium</keyword>
<organism evidence="13 14">
    <name type="scientific">Ridgeia piscesae</name>
    <name type="common">Tubeworm</name>
    <dbReference type="NCBI Taxonomy" id="27915"/>
    <lineage>
        <taxon>Eukaryota</taxon>
        <taxon>Metazoa</taxon>
        <taxon>Spiralia</taxon>
        <taxon>Lophotrochozoa</taxon>
        <taxon>Annelida</taxon>
        <taxon>Polychaeta</taxon>
        <taxon>Sedentaria</taxon>
        <taxon>Canalipalpata</taxon>
        <taxon>Sabellida</taxon>
        <taxon>Siboglinidae</taxon>
        <taxon>Ridgeia</taxon>
    </lineage>
</organism>
<evidence type="ECO:0000256" key="9">
    <source>
        <dbReference type="ARBA" id="ARBA00023157"/>
    </source>
</evidence>
<evidence type="ECO:0000256" key="1">
    <source>
        <dbReference type="ARBA" id="ARBA00002219"/>
    </source>
</evidence>
<keyword evidence="6" id="KW-0430">Lectin</keyword>
<comment type="function">
    <text evidence="1">Acts as a defensive agent. Recognizes blood group fucosylated oligosaccharides including A, B, H and Lewis B-type antigens. Does not recognize Lewis A antigen and has low affinity for monovalent haptens.</text>
</comment>